<evidence type="ECO:0000256" key="4">
    <source>
        <dbReference type="RuleBase" id="RU363097"/>
    </source>
</evidence>
<keyword evidence="9" id="KW-1185">Reference proteome</keyword>
<dbReference type="InterPro" id="IPR026055">
    <property type="entry name" value="FAR"/>
</dbReference>
<sequence>MELSGIVQSLENKIILITGSTGFLSKLFVEKVLRVQPNVKHFYLLLRAADASSPTQRLNKDVTGKELFRVLRKKHGLAFGSFISEKVTPIFGDVSLENLGIKDSDLEKKMHKEIHLVANFAATTNFNDRYDVSLAVNTMGAKHVLNFAEKCENLELFLHVSTAFVCTGETSGVILEKPLSQTLKESSKNLDIIEEEKKLIQHRLDELKAAQASEKQETAAMKDLGLERAKFYGWANTYAFTKALGEITIGRHLNRNFPVVIIRPTAVTSTCRDPFPGWVEGFKALDPMVISVGKGKLPCFLGDYESFFDIIPGDMVVNSIIMAMVNHGKTNNLTFSRGDNNIIYHIGSSTHTEPTRIVKLLEYAYDYFLENPVWTGRDTDQTVRPVFFPTMSSFQLHIDNNYTVPVKEQKVQFAKRLAELYEPYVLFKGTFDTSASNELRMWSKAYYGPGEANIFDFDPKHIDWKDYMMNVHIPGLIKYVVKPHLGNISKL</sequence>
<keyword evidence="2 4" id="KW-0444">Lipid biosynthesis</keyword>
<reference evidence="8 9" key="1">
    <citation type="journal article" date="2018" name="Science">
        <title>The opium poppy genome and morphinan production.</title>
        <authorList>
            <person name="Guo L."/>
            <person name="Winzer T."/>
            <person name="Yang X."/>
            <person name="Li Y."/>
            <person name="Ning Z."/>
            <person name="He Z."/>
            <person name="Teodor R."/>
            <person name="Lu Y."/>
            <person name="Bowser T.A."/>
            <person name="Graham I.A."/>
            <person name="Ye K."/>
        </authorList>
    </citation>
    <scope>NUCLEOTIDE SEQUENCE [LARGE SCALE GENOMIC DNA]</scope>
    <source>
        <strain evidence="9">cv. HN1</strain>
        <tissue evidence="8">Leaves</tissue>
    </source>
</reference>
<dbReference type="EC" id="1.2.1.84" evidence="4"/>
<keyword evidence="5" id="KW-0175">Coiled coil</keyword>
<keyword evidence="3 4" id="KW-0443">Lipid metabolism</keyword>
<feature type="coiled-coil region" evidence="5">
    <location>
        <begin position="183"/>
        <end position="210"/>
    </location>
</feature>
<dbReference type="STRING" id="3469.A0A4Y7ICG3"/>
<evidence type="ECO:0000259" key="6">
    <source>
        <dbReference type="Pfam" id="PF03015"/>
    </source>
</evidence>
<dbReference type="SUPFAM" id="SSF51735">
    <property type="entry name" value="NAD(P)-binding Rossmann-fold domains"/>
    <property type="match status" value="1"/>
</dbReference>
<evidence type="ECO:0000256" key="2">
    <source>
        <dbReference type="ARBA" id="ARBA00022516"/>
    </source>
</evidence>
<keyword evidence="4" id="KW-0521">NADP</keyword>
<accession>A0A4Y7ICG3</accession>
<dbReference type="CDD" id="cd09071">
    <property type="entry name" value="FAR_C"/>
    <property type="match status" value="1"/>
</dbReference>
<dbReference type="GO" id="GO:0102965">
    <property type="term" value="F:alcohol-forming long-chain fatty acyl-CoA reductase activity"/>
    <property type="evidence" value="ECO:0007669"/>
    <property type="project" value="UniProtKB-EC"/>
</dbReference>
<organism evidence="8 9">
    <name type="scientific">Papaver somniferum</name>
    <name type="common">Opium poppy</name>
    <dbReference type="NCBI Taxonomy" id="3469"/>
    <lineage>
        <taxon>Eukaryota</taxon>
        <taxon>Viridiplantae</taxon>
        <taxon>Streptophyta</taxon>
        <taxon>Embryophyta</taxon>
        <taxon>Tracheophyta</taxon>
        <taxon>Spermatophyta</taxon>
        <taxon>Magnoliopsida</taxon>
        <taxon>Ranunculales</taxon>
        <taxon>Papaveraceae</taxon>
        <taxon>Papaveroideae</taxon>
        <taxon>Papaver</taxon>
    </lineage>
</organism>
<evidence type="ECO:0000256" key="3">
    <source>
        <dbReference type="ARBA" id="ARBA00023098"/>
    </source>
</evidence>
<dbReference type="CDD" id="cd05236">
    <property type="entry name" value="FAR-N_SDR_e"/>
    <property type="match status" value="1"/>
</dbReference>
<dbReference type="Gene3D" id="3.40.50.720">
    <property type="entry name" value="NAD(P)-binding Rossmann-like Domain"/>
    <property type="match status" value="1"/>
</dbReference>
<comment type="catalytic activity">
    <reaction evidence="4">
        <text>a long-chain fatty acyl-CoA + 2 NADPH + 2 H(+) = a long-chain primary fatty alcohol + 2 NADP(+) + CoA</text>
        <dbReference type="Rhea" id="RHEA:52716"/>
        <dbReference type="ChEBI" id="CHEBI:15378"/>
        <dbReference type="ChEBI" id="CHEBI:57287"/>
        <dbReference type="ChEBI" id="CHEBI:57783"/>
        <dbReference type="ChEBI" id="CHEBI:58349"/>
        <dbReference type="ChEBI" id="CHEBI:77396"/>
        <dbReference type="ChEBI" id="CHEBI:83139"/>
        <dbReference type="EC" id="1.2.1.84"/>
    </reaction>
</comment>
<dbReference type="AlphaFoldDB" id="A0A4Y7ICG3"/>
<dbReference type="Gramene" id="RZC45079">
    <property type="protein sequence ID" value="RZC45079"/>
    <property type="gene ID" value="C5167_038018"/>
</dbReference>
<comment type="function">
    <text evidence="4">Catalyzes the reduction of fatty acyl-CoA to fatty alcohols.</text>
</comment>
<feature type="domain" description="Thioester reductase (TE)" evidence="7">
    <location>
        <begin position="17"/>
        <end position="320"/>
    </location>
</feature>
<evidence type="ECO:0000313" key="9">
    <source>
        <dbReference type="Proteomes" id="UP000316621"/>
    </source>
</evidence>
<keyword evidence="4" id="KW-0560">Oxidoreductase</keyword>
<evidence type="ECO:0000259" key="7">
    <source>
        <dbReference type="Pfam" id="PF07993"/>
    </source>
</evidence>
<evidence type="ECO:0000313" key="8">
    <source>
        <dbReference type="EMBL" id="RZC45079.1"/>
    </source>
</evidence>
<dbReference type="InterPro" id="IPR036291">
    <property type="entry name" value="NAD(P)-bd_dom_sf"/>
</dbReference>
<dbReference type="GO" id="GO:0080019">
    <property type="term" value="F:alcohol-forming very long-chain fatty acyl-CoA reductase activity"/>
    <property type="evidence" value="ECO:0007669"/>
    <property type="project" value="InterPro"/>
</dbReference>
<proteinExistence type="inferred from homology"/>
<evidence type="ECO:0000256" key="5">
    <source>
        <dbReference type="SAM" id="Coils"/>
    </source>
</evidence>
<dbReference type="OrthoDB" id="429813at2759"/>
<name>A0A4Y7ICG3_PAPSO</name>
<dbReference type="GO" id="GO:0010345">
    <property type="term" value="P:suberin biosynthetic process"/>
    <property type="evidence" value="ECO:0007669"/>
    <property type="project" value="TreeGrafter"/>
</dbReference>
<feature type="domain" description="Fatty acyl-CoA reductase C-terminal" evidence="6">
    <location>
        <begin position="409"/>
        <end position="482"/>
    </location>
</feature>
<dbReference type="Pfam" id="PF07993">
    <property type="entry name" value="NAD_binding_4"/>
    <property type="match status" value="1"/>
</dbReference>
<comment type="similarity">
    <text evidence="1 4">Belongs to the fatty acyl-CoA reductase family.</text>
</comment>
<dbReference type="InterPro" id="IPR033640">
    <property type="entry name" value="FAR_C"/>
</dbReference>
<dbReference type="OMA" id="TNPITWQ"/>
<dbReference type="EMBL" id="CM010715">
    <property type="protein sequence ID" value="RZC45079.1"/>
    <property type="molecule type" value="Genomic_DNA"/>
</dbReference>
<dbReference type="PANTHER" id="PTHR11011">
    <property type="entry name" value="MALE STERILITY PROTEIN 2-RELATED"/>
    <property type="match status" value="1"/>
</dbReference>
<dbReference type="InterPro" id="IPR013120">
    <property type="entry name" value="FAR_NAD-bd"/>
</dbReference>
<dbReference type="Proteomes" id="UP000316621">
    <property type="component" value="Chromosome 1"/>
</dbReference>
<evidence type="ECO:0000256" key="1">
    <source>
        <dbReference type="ARBA" id="ARBA00005928"/>
    </source>
</evidence>
<dbReference type="PANTHER" id="PTHR11011:SF109">
    <property type="entry name" value="FATTY ACYL-COA REDUCTASE 1"/>
    <property type="match status" value="1"/>
</dbReference>
<gene>
    <name evidence="8" type="ORF">C5167_038018</name>
</gene>
<dbReference type="GO" id="GO:0035336">
    <property type="term" value="P:long-chain fatty-acyl-CoA metabolic process"/>
    <property type="evidence" value="ECO:0007669"/>
    <property type="project" value="TreeGrafter"/>
</dbReference>
<dbReference type="Pfam" id="PF03015">
    <property type="entry name" value="Sterile"/>
    <property type="match status" value="1"/>
</dbReference>
<protein>
    <recommendedName>
        <fullName evidence="4">Fatty acyl-CoA reductase</fullName>
        <ecNumber evidence="4">1.2.1.84</ecNumber>
    </recommendedName>
</protein>